<proteinExistence type="predicted"/>
<feature type="region of interest" description="Disordered" evidence="1">
    <location>
        <begin position="1"/>
        <end position="89"/>
    </location>
</feature>
<organism evidence="2 3">
    <name type="scientific">Panagrolaimus superbus</name>
    <dbReference type="NCBI Taxonomy" id="310955"/>
    <lineage>
        <taxon>Eukaryota</taxon>
        <taxon>Metazoa</taxon>
        <taxon>Ecdysozoa</taxon>
        <taxon>Nematoda</taxon>
        <taxon>Chromadorea</taxon>
        <taxon>Rhabditida</taxon>
        <taxon>Tylenchina</taxon>
        <taxon>Panagrolaimomorpha</taxon>
        <taxon>Panagrolaimoidea</taxon>
        <taxon>Panagrolaimidae</taxon>
        <taxon>Panagrolaimus</taxon>
    </lineage>
</organism>
<keyword evidence="2" id="KW-1185">Reference proteome</keyword>
<evidence type="ECO:0000313" key="2">
    <source>
        <dbReference type="Proteomes" id="UP000887577"/>
    </source>
</evidence>
<reference evidence="3" key="1">
    <citation type="submission" date="2022-11" db="UniProtKB">
        <authorList>
            <consortium name="WormBaseParasite"/>
        </authorList>
    </citation>
    <scope>IDENTIFICATION</scope>
</reference>
<sequence>MQIFKEPSPSTSTKPSNHLIHRPSPINAPTGFTSNGITPVLKSRVRHKTTAAAGTNMNSDDDGRGSSCSDRVADNEVSETLKSSESGERIPRSKGILVPTKWQVLYFVAHTKALIIKRTGCELQVTDAASFPLFDVFQKSHCFRSTWILESYSRQVLVISDVSKTFASRRNEPQRFTVINAENETMGFFVTGDPFIIQNSERATVAHYNSFNTPESRLRSWHCIIDGTGQEICMLEHRKRDTYVVKFSGQLGFSLKLMVLAAAVQIAATPNMQTKSCCTLM</sequence>
<dbReference type="AlphaFoldDB" id="A0A914Y2B1"/>
<feature type="compositionally biased region" description="Low complexity" evidence="1">
    <location>
        <begin position="7"/>
        <end position="16"/>
    </location>
</feature>
<accession>A0A914Y2B1</accession>
<protein>
    <submittedName>
        <fullName evidence="3">Uncharacterized protein</fullName>
    </submittedName>
</protein>
<evidence type="ECO:0000256" key="1">
    <source>
        <dbReference type="SAM" id="MobiDB-lite"/>
    </source>
</evidence>
<evidence type="ECO:0000313" key="3">
    <source>
        <dbReference type="WBParaSite" id="PSU_v2.g13377.t1"/>
    </source>
</evidence>
<dbReference type="WBParaSite" id="PSU_v2.g13377.t1">
    <property type="protein sequence ID" value="PSU_v2.g13377.t1"/>
    <property type="gene ID" value="PSU_v2.g13377"/>
</dbReference>
<dbReference type="Proteomes" id="UP000887577">
    <property type="component" value="Unplaced"/>
</dbReference>
<name>A0A914Y2B1_9BILA</name>